<keyword evidence="6" id="KW-1185">Reference proteome</keyword>
<dbReference type="GO" id="GO:0030983">
    <property type="term" value="F:mismatched DNA binding"/>
    <property type="evidence" value="ECO:0007669"/>
    <property type="project" value="InterPro"/>
</dbReference>
<dbReference type="InterPro" id="IPR014790">
    <property type="entry name" value="MutL_C"/>
</dbReference>
<dbReference type="InterPro" id="IPR038973">
    <property type="entry name" value="MutL/Mlh/Pms-like"/>
</dbReference>
<dbReference type="GO" id="GO:0006298">
    <property type="term" value="P:mismatch repair"/>
    <property type="evidence" value="ECO:0007669"/>
    <property type="project" value="InterPro"/>
</dbReference>
<dbReference type="PROSITE" id="PS00058">
    <property type="entry name" value="DNA_MISMATCH_REPAIR_1"/>
    <property type="match status" value="1"/>
</dbReference>
<dbReference type="PANTHER" id="PTHR10073:SF47">
    <property type="entry name" value="DNA MISMATCH REPAIR PROTEIN MLH3"/>
    <property type="match status" value="1"/>
</dbReference>
<dbReference type="GO" id="GO:0016887">
    <property type="term" value="F:ATP hydrolysis activity"/>
    <property type="evidence" value="ECO:0007669"/>
    <property type="project" value="InterPro"/>
</dbReference>
<dbReference type="STRING" id="68775.A0A5C3MEV7"/>
<sequence>MSKALERLSTRTRAKLRSTLILSSLPQIVSELVQNSLDAGARKVEIGLNCEEWTFWVKDNGSGISKDGLETLGKGDDNGRYSEQTCLFYSPKVSDISDTSKIYAPGAPNVLSTFGFRGEALASAAELSCLEISSRTDAARDTWSIILKGGKTLYNGPAVRWRRHSAGTVVCIRDAFYNIPVRRLSHPSPARTWELVRKEIETYALVFPHVLFTLEDTHRSDEMAGSRERILKIPQTPSTLSSFRHIYGRALAEHVEEIAVECGPRRADGFISVNGAHSKAYQFLYINRHPILPCDLHRVIEARFASSSFSKNALDEGGETGLPRPTIRRSPRKAEKKPVYVLNITIPPDEIDNYVEPAKTAVQFQDRFSVLSFLSSIIDSFLRNQGFISEHQEADPDQDNFSPSPRKRRKLDEYTHIQEQVDNEPTLSSHDHANRLNTETEPVGIYTNTNANSPEVVWTDSNTGENFIVDTRTGNSYKQQQQQPCHTGQRTQTSFINRRTIEPQGARSGDDVPSWLQQALQANKAYSVPEPHIPSLMIAPIDFVLPTHPHSHSSSLKQTVCQTFLTGLPNIGSDNYAHRFGKEALRRAQVINQVDRKFIACLISAGPDTEPEEVTNGEADEEVKGASTRALVLVDQHAADERIRVERFLKELCLGFLHNRACGEDPANGIKGKELTPPKPVLLTQHEARMLEGSKEIELAFRHWGIIFLDPLTNVFEDSKITSGTGDASGYAQVLVQSIPEVVSDKLLQGDELKDLIKGFLGQLEVDPSSTSRSLPSDDIHELDWLKALRWCPQGLLDLINSKACRGAIMFNDTLNIDQCERLIAQLSWTAFPFQCAHGRPSLVPLTNIKSHSEGLRRRCNWEGWKQ</sequence>
<evidence type="ECO:0000313" key="5">
    <source>
        <dbReference type="EMBL" id="TFK43770.1"/>
    </source>
</evidence>
<proteinExistence type="inferred from homology"/>
<dbReference type="GO" id="GO:0005524">
    <property type="term" value="F:ATP binding"/>
    <property type="evidence" value="ECO:0007669"/>
    <property type="project" value="InterPro"/>
</dbReference>
<dbReference type="SUPFAM" id="SSF55874">
    <property type="entry name" value="ATPase domain of HSP90 chaperone/DNA topoisomerase II/histidine kinase"/>
    <property type="match status" value="1"/>
</dbReference>
<dbReference type="Pfam" id="PF01119">
    <property type="entry name" value="DNA_mis_repair"/>
    <property type="match status" value="1"/>
</dbReference>
<dbReference type="Proteomes" id="UP000308652">
    <property type="component" value="Unassembled WGS sequence"/>
</dbReference>
<feature type="domain" description="DNA mismatch repair protein S5" evidence="4">
    <location>
        <begin position="243"/>
        <end position="383"/>
    </location>
</feature>
<dbReference type="InterPro" id="IPR037198">
    <property type="entry name" value="MutL_C_sf"/>
</dbReference>
<dbReference type="Gene3D" id="3.30.1370.100">
    <property type="entry name" value="MutL, C-terminal domain, regulatory subdomain"/>
    <property type="match status" value="1"/>
</dbReference>
<evidence type="ECO:0000259" key="4">
    <source>
        <dbReference type="SMART" id="SM01340"/>
    </source>
</evidence>
<dbReference type="InterPro" id="IPR013507">
    <property type="entry name" value="DNA_mismatch_S5_2-like"/>
</dbReference>
<feature type="domain" description="MutL C-terminal dimerisation" evidence="3">
    <location>
        <begin position="590"/>
        <end position="815"/>
    </location>
</feature>
<dbReference type="InterPro" id="IPR020568">
    <property type="entry name" value="Ribosomal_Su5_D2-typ_SF"/>
</dbReference>
<dbReference type="EMBL" id="ML213591">
    <property type="protein sequence ID" value="TFK43770.1"/>
    <property type="molecule type" value="Genomic_DNA"/>
</dbReference>
<keyword evidence="2" id="KW-0227">DNA damage</keyword>
<dbReference type="SUPFAM" id="SSF118116">
    <property type="entry name" value="DNA mismatch repair protein MutL"/>
    <property type="match status" value="1"/>
</dbReference>
<dbReference type="GO" id="GO:0140664">
    <property type="term" value="F:ATP-dependent DNA damage sensor activity"/>
    <property type="evidence" value="ECO:0007669"/>
    <property type="project" value="InterPro"/>
</dbReference>
<evidence type="ECO:0008006" key="7">
    <source>
        <dbReference type="Google" id="ProtNLM"/>
    </source>
</evidence>
<dbReference type="InterPro" id="IPR014762">
    <property type="entry name" value="DNA_mismatch_repair_CS"/>
</dbReference>
<dbReference type="InterPro" id="IPR014721">
    <property type="entry name" value="Ribsml_uS5_D2-typ_fold_subgr"/>
</dbReference>
<reference evidence="5 6" key="1">
    <citation type="journal article" date="2019" name="Nat. Ecol. Evol.">
        <title>Megaphylogeny resolves global patterns of mushroom evolution.</title>
        <authorList>
            <person name="Varga T."/>
            <person name="Krizsan K."/>
            <person name="Foldi C."/>
            <person name="Dima B."/>
            <person name="Sanchez-Garcia M."/>
            <person name="Sanchez-Ramirez S."/>
            <person name="Szollosi G.J."/>
            <person name="Szarkandi J.G."/>
            <person name="Papp V."/>
            <person name="Albert L."/>
            <person name="Andreopoulos W."/>
            <person name="Angelini C."/>
            <person name="Antonin V."/>
            <person name="Barry K.W."/>
            <person name="Bougher N.L."/>
            <person name="Buchanan P."/>
            <person name="Buyck B."/>
            <person name="Bense V."/>
            <person name="Catcheside P."/>
            <person name="Chovatia M."/>
            <person name="Cooper J."/>
            <person name="Damon W."/>
            <person name="Desjardin D."/>
            <person name="Finy P."/>
            <person name="Geml J."/>
            <person name="Haridas S."/>
            <person name="Hughes K."/>
            <person name="Justo A."/>
            <person name="Karasinski D."/>
            <person name="Kautmanova I."/>
            <person name="Kiss B."/>
            <person name="Kocsube S."/>
            <person name="Kotiranta H."/>
            <person name="LaButti K.M."/>
            <person name="Lechner B.E."/>
            <person name="Liimatainen K."/>
            <person name="Lipzen A."/>
            <person name="Lukacs Z."/>
            <person name="Mihaltcheva S."/>
            <person name="Morgado L.N."/>
            <person name="Niskanen T."/>
            <person name="Noordeloos M.E."/>
            <person name="Ohm R.A."/>
            <person name="Ortiz-Santana B."/>
            <person name="Ovrebo C."/>
            <person name="Racz N."/>
            <person name="Riley R."/>
            <person name="Savchenko A."/>
            <person name="Shiryaev A."/>
            <person name="Soop K."/>
            <person name="Spirin V."/>
            <person name="Szebenyi C."/>
            <person name="Tomsovsky M."/>
            <person name="Tulloss R.E."/>
            <person name="Uehling J."/>
            <person name="Grigoriev I.V."/>
            <person name="Vagvolgyi C."/>
            <person name="Papp T."/>
            <person name="Martin F.M."/>
            <person name="Miettinen O."/>
            <person name="Hibbett D.S."/>
            <person name="Nagy L.G."/>
        </authorList>
    </citation>
    <scope>NUCLEOTIDE SEQUENCE [LARGE SCALE GENOMIC DNA]</scope>
    <source>
        <strain evidence="5 6">CBS 166.37</strain>
    </source>
</reference>
<dbReference type="InterPro" id="IPR036890">
    <property type="entry name" value="HATPase_C_sf"/>
</dbReference>
<name>A0A5C3MEV7_9AGAR</name>
<dbReference type="Gene3D" id="3.30.230.10">
    <property type="match status" value="1"/>
</dbReference>
<dbReference type="Gene3D" id="3.30.1540.20">
    <property type="entry name" value="MutL, C-terminal domain, dimerisation subdomain"/>
    <property type="match status" value="1"/>
</dbReference>
<dbReference type="AlphaFoldDB" id="A0A5C3MEV7"/>
<evidence type="ECO:0000259" key="3">
    <source>
        <dbReference type="SMART" id="SM00853"/>
    </source>
</evidence>
<dbReference type="OrthoDB" id="429932at2759"/>
<gene>
    <name evidence="5" type="ORF">BDQ12DRAFT_731752</name>
</gene>
<dbReference type="Gene3D" id="3.30.565.10">
    <property type="entry name" value="Histidine kinase-like ATPase, C-terminal domain"/>
    <property type="match status" value="1"/>
</dbReference>
<dbReference type="InterPro" id="IPR042121">
    <property type="entry name" value="MutL_C_regsub"/>
</dbReference>
<comment type="similarity">
    <text evidence="1">Belongs to the DNA mismatch repair MutL/HexB family.</text>
</comment>
<protein>
    <recommendedName>
        <fullName evidence="7">MutL C-terminal dimerisation domain-containing protein</fullName>
    </recommendedName>
</protein>
<dbReference type="SMART" id="SM00853">
    <property type="entry name" value="MutL_C"/>
    <property type="match status" value="1"/>
</dbReference>
<dbReference type="PANTHER" id="PTHR10073">
    <property type="entry name" value="DNA MISMATCH REPAIR PROTEIN MLH, PMS, MUTL"/>
    <property type="match status" value="1"/>
</dbReference>
<dbReference type="SMART" id="SM01340">
    <property type="entry name" value="DNA_mis_repair"/>
    <property type="match status" value="1"/>
</dbReference>
<dbReference type="SUPFAM" id="SSF54211">
    <property type="entry name" value="Ribosomal protein S5 domain 2-like"/>
    <property type="match status" value="1"/>
</dbReference>
<dbReference type="GO" id="GO:0032300">
    <property type="term" value="C:mismatch repair complex"/>
    <property type="evidence" value="ECO:0007669"/>
    <property type="project" value="InterPro"/>
</dbReference>
<dbReference type="InterPro" id="IPR042120">
    <property type="entry name" value="MutL_C_dimsub"/>
</dbReference>
<accession>A0A5C3MEV7</accession>
<dbReference type="GO" id="GO:0061982">
    <property type="term" value="P:meiosis I cell cycle process"/>
    <property type="evidence" value="ECO:0007669"/>
    <property type="project" value="UniProtKB-ARBA"/>
</dbReference>
<evidence type="ECO:0000313" key="6">
    <source>
        <dbReference type="Proteomes" id="UP000308652"/>
    </source>
</evidence>
<organism evidence="5 6">
    <name type="scientific">Crucibulum laeve</name>
    <dbReference type="NCBI Taxonomy" id="68775"/>
    <lineage>
        <taxon>Eukaryota</taxon>
        <taxon>Fungi</taxon>
        <taxon>Dikarya</taxon>
        <taxon>Basidiomycota</taxon>
        <taxon>Agaricomycotina</taxon>
        <taxon>Agaricomycetes</taxon>
        <taxon>Agaricomycetidae</taxon>
        <taxon>Agaricales</taxon>
        <taxon>Agaricineae</taxon>
        <taxon>Nidulariaceae</taxon>
        <taxon>Crucibulum</taxon>
    </lineage>
</organism>
<dbReference type="Pfam" id="PF13589">
    <property type="entry name" value="HATPase_c_3"/>
    <property type="match status" value="1"/>
</dbReference>
<evidence type="ECO:0000256" key="2">
    <source>
        <dbReference type="ARBA" id="ARBA00022763"/>
    </source>
</evidence>
<evidence type="ECO:0000256" key="1">
    <source>
        <dbReference type="ARBA" id="ARBA00006082"/>
    </source>
</evidence>